<feature type="transmembrane region" description="Helical" evidence="1">
    <location>
        <begin position="56"/>
        <end position="74"/>
    </location>
</feature>
<name>A0A1I6TUL0_9BACL</name>
<keyword evidence="3" id="KW-1185">Reference proteome</keyword>
<gene>
    <name evidence="2" type="ORF">SAMN05444972_11184</name>
</gene>
<accession>A0A1I6TUL0</accession>
<feature type="transmembrane region" description="Helical" evidence="1">
    <location>
        <begin position="6"/>
        <end position="24"/>
    </location>
</feature>
<evidence type="ECO:0000313" key="3">
    <source>
        <dbReference type="Proteomes" id="UP000198660"/>
    </source>
</evidence>
<dbReference type="AlphaFoldDB" id="A0A1I6TUL0"/>
<keyword evidence="1" id="KW-0472">Membrane</keyword>
<organism evidence="2 3">
    <name type="scientific">Marininema halotolerans</name>
    <dbReference type="NCBI Taxonomy" id="1155944"/>
    <lineage>
        <taxon>Bacteria</taxon>
        <taxon>Bacillati</taxon>
        <taxon>Bacillota</taxon>
        <taxon>Bacilli</taxon>
        <taxon>Bacillales</taxon>
        <taxon>Thermoactinomycetaceae</taxon>
        <taxon>Marininema</taxon>
    </lineage>
</organism>
<dbReference type="EMBL" id="FPAA01000011">
    <property type="protein sequence ID" value="SFS92854.1"/>
    <property type="molecule type" value="Genomic_DNA"/>
</dbReference>
<keyword evidence="1" id="KW-1133">Transmembrane helix</keyword>
<dbReference type="Proteomes" id="UP000198660">
    <property type="component" value="Unassembled WGS sequence"/>
</dbReference>
<sequence>MDILAIICLLLLFIIAVLIIINDFKRISMLREEVKRLEVSHENMEKIYLRFKIKDVYYVIGSILLIILYFIELFY</sequence>
<evidence type="ECO:0000256" key="1">
    <source>
        <dbReference type="SAM" id="Phobius"/>
    </source>
</evidence>
<evidence type="ECO:0000313" key="2">
    <source>
        <dbReference type="EMBL" id="SFS92854.1"/>
    </source>
</evidence>
<proteinExistence type="predicted"/>
<protein>
    <submittedName>
        <fullName evidence="2">Uncharacterized protein</fullName>
    </submittedName>
</protein>
<keyword evidence="1" id="KW-0812">Transmembrane</keyword>
<reference evidence="3" key="1">
    <citation type="submission" date="2016-10" db="EMBL/GenBank/DDBJ databases">
        <authorList>
            <person name="Varghese N."/>
            <person name="Submissions S."/>
        </authorList>
    </citation>
    <scope>NUCLEOTIDE SEQUENCE [LARGE SCALE GENOMIC DNA]</scope>
    <source>
        <strain evidence="3">DSM 45789</strain>
    </source>
</reference>